<dbReference type="AlphaFoldDB" id="A0A8H7Q0E5"/>
<evidence type="ECO:0000313" key="2">
    <source>
        <dbReference type="Proteomes" id="UP000612746"/>
    </source>
</evidence>
<sequence>MESNHTRNILGNMCAYGSYVFTNRYHFSNGDTWKARAAAAVAAQCSHLVSRCGLLLLPLTFTMPTSQSRLLNVHTKRFEIPREDYAESI</sequence>
<proteinExistence type="predicted"/>
<keyword evidence="2" id="KW-1185">Reference proteome</keyword>
<gene>
    <name evidence="1" type="ORF">INT44_005729</name>
</gene>
<organism evidence="1 2">
    <name type="scientific">Umbelopsis vinacea</name>
    <dbReference type="NCBI Taxonomy" id="44442"/>
    <lineage>
        <taxon>Eukaryota</taxon>
        <taxon>Fungi</taxon>
        <taxon>Fungi incertae sedis</taxon>
        <taxon>Mucoromycota</taxon>
        <taxon>Mucoromycotina</taxon>
        <taxon>Umbelopsidomycetes</taxon>
        <taxon>Umbelopsidales</taxon>
        <taxon>Umbelopsidaceae</taxon>
        <taxon>Umbelopsis</taxon>
    </lineage>
</organism>
<dbReference type="Proteomes" id="UP000612746">
    <property type="component" value="Unassembled WGS sequence"/>
</dbReference>
<dbReference type="EMBL" id="JAEPRA010000007">
    <property type="protein sequence ID" value="KAG2182749.1"/>
    <property type="molecule type" value="Genomic_DNA"/>
</dbReference>
<protein>
    <submittedName>
        <fullName evidence="1">Uncharacterized protein</fullName>
    </submittedName>
</protein>
<name>A0A8H7Q0E5_9FUNG</name>
<accession>A0A8H7Q0E5</accession>
<comment type="caution">
    <text evidence="1">The sequence shown here is derived from an EMBL/GenBank/DDBJ whole genome shotgun (WGS) entry which is preliminary data.</text>
</comment>
<reference evidence="1" key="1">
    <citation type="submission" date="2020-12" db="EMBL/GenBank/DDBJ databases">
        <title>Metabolic potential, ecology and presence of endohyphal bacteria is reflected in genomic diversity of Mucoromycotina.</title>
        <authorList>
            <person name="Muszewska A."/>
            <person name="Okrasinska A."/>
            <person name="Steczkiewicz K."/>
            <person name="Drgas O."/>
            <person name="Orlowska M."/>
            <person name="Perlinska-Lenart U."/>
            <person name="Aleksandrzak-Piekarczyk T."/>
            <person name="Szatraj K."/>
            <person name="Zielenkiewicz U."/>
            <person name="Pilsyk S."/>
            <person name="Malc E."/>
            <person name="Mieczkowski P."/>
            <person name="Kruszewska J.S."/>
            <person name="Biernat P."/>
            <person name="Pawlowska J."/>
        </authorList>
    </citation>
    <scope>NUCLEOTIDE SEQUENCE</scope>
    <source>
        <strain evidence="1">WA0000051536</strain>
    </source>
</reference>
<evidence type="ECO:0000313" key="1">
    <source>
        <dbReference type="EMBL" id="KAG2182749.1"/>
    </source>
</evidence>